<gene>
    <name evidence="1" type="ORF">P8V03_17605</name>
</gene>
<comment type="caution">
    <text evidence="1">The sequence shown here is derived from an EMBL/GenBank/DDBJ whole genome shotgun (WGS) entry which is preliminary data.</text>
</comment>
<organism evidence="1 2">
    <name type="scientific">Clostridium tanneri</name>
    <dbReference type="NCBI Taxonomy" id="3037988"/>
    <lineage>
        <taxon>Bacteria</taxon>
        <taxon>Bacillati</taxon>
        <taxon>Bacillota</taxon>
        <taxon>Clostridia</taxon>
        <taxon>Eubacteriales</taxon>
        <taxon>Clostridiaceae</taxon>
        <taxon>Clostridium</taxon>
    </lineage>
</organism>
<reference evidence="1 2" key="1">
    <citation type="submission" date="2023-04" db="EMBL/GenBank/DDBJ databases">
        <title>Clostridium tannerae sp. nov., isolated from the fecal material of an alpaca.</title>
        <authorList>
            <person name="Miller S."/>
            <person name="Hendry M."/>
            <person name="King J."/>
            <person name="Sankaranarayanan K."/>
            <person name="Lawson P.A."/>
        </authorList>
    </citation>
    <scope>NUCLEOTIDE SEQUENCE [LARGE SCALE GENOMIC DNA]</scope>
    <source>
        <strain evidence="1 2">A1-XYC3</strain>
    </source>
</reference>
<name>A0ABU4JXT3_9CLOT</name>
<evidence type="ECO:0000313" key="2">
    <source>
        <dbReference type="Proteomes" id="UP001281656"/>
    </source>
</evidence>
<dbReference type="Proteomes" id="UP001281656">
    <property type="component" value="Unassembled WGS sequence"/>
</dbReference>
<dbReference type="Pfam" id="PF10704">
    <property type="entry name" value="DUF2508"/>
    <property type="match status" value="1"/>
</dbReference>
<dbReference type="InterPro" id="IPR019644">
    <property type="entry name" value="DUF2508"/>
</dbReference>
<dbReference type="RefSeq" id="WP_261673500.1">
    <property type="nucleotide sequence ID" value="NZ_JARUJP010000034.1"/>
</dbReference>
<accession>A0ABU4JXT3</accession>
<evidence type="ECO:0000313" key="1">
    <source>
        <dbReference type="EMBL" id="MDW8802965.1"/>
    </source>
</evidence>
<protein>
    <submittedName>
        <fullName evidence="1">YaaL family protein</fullName>
    </submittedName>
</protein>
<sequence>MVKRIITSYLSKNSKYTVEQKKLLNAIDKAREDLKMAREYFNGVNDPRLVDYAIYMEEAAKAKYMYLLNEARKVGLKVYGESILHELSAG</sequence>
<dbReference type="EMBL" id="JARUJP010000034">
    <property type="protein sequence ID" value="MDW8802965.1"/>
    <property type="molecule type" value="Genomic_DNA"/>
</dbReference>
<keyword evidence="2" id="KW-1185">Reference proteome</keyword>
<proteinExistence type="predicted"/>